<evidence type="ECO:0000313" key="4">
    <source>
        <dbReference type="EMBL" id="SFG25947.1"/>
    </source>
</evidence>
<dbReference type="GO" id="GO:0003677">
    <property type="term" value="F:DNA binding"/>
    <property type="evidence" value="ECO:0007669"/>
    <property type="project" value="UniProtKB-UniRule"/>
</dbReference>
<keyword evidence="5" id="KW-1185">Reference proteome</keyword>
<accession>A0A1I2QIB3</accession>
<dbReference type="Pfam" id="PF00440">
    <property type="entry name" value="TetR_N"/>
    <property type="match status" value="1"/>
</dbReference>
<evidence type="ECO:0000256" key="2">
    <source>
        <dbReference type="PROSITE-ProRule" id="PRU00335"/>
    </source>
</evidence>
<sequence length="204" mass="23854">MVPMPSKKVRLKMEAKKQRIIDCAAELFAQKGYINTPVRDIIDASGYGTSTFYRYFTDKEDLLKTLLTDFLDQIIDHVNDYFHREQDVNKRFVESKRVVMQVFASHPELSEIYVRVVGISPAVDQCLKEFDDRYLKFVEQNIAYGIKYGFFRNLPLEPICHSILSVIKYAVYKWVVLKEISSEEMIELVVSFHRSLGEGLYMKN</sequence>
<dbReference type="EMBL" id="FOOX01000003">
    <property type="protein sequence ID" value="SFG25947.1"/>
    <property type="molecule type" value="Genomic_DNA"/>
</dbReference>
<dbReference type="InterPro" id="IPR050624">
    <property type="entry name" value="HTH-type_Tx_Regulator"/>
</dbReference>
<dbReference type="InterPro" id="IPR001647">
    <property type="entry name" value="HTH_TetR"/>
</dbReference>
<feature type="domain" description="HTH tetR-type" evidence="3">
    <location>
        <begin position="14"/>
        <end position="74"/>
    </location>
</feature>
<proteinExistence type="predicted"/>
<evidence type="ECO:0000313" key="5">
    <source>
        <dbReference type="Proteomes" id="UP000199337"/>
    </source>
</evidence>
<evidence type="ECO:0000259" key="3">
    <source>
        <dbReference type="PROSITE" id="PS50977"/>
    </source>
</evidence>
<name>A0A1I2QIB3_9FIRM</name>
<dbReference type="PRINTS" id="PR00455">
    <property type="entry name" value="HTHTETR"/>
</dbReference>
<dbReference type="PANTHER" id="PTHR43479:SF11">
    <property type="entry name" value="ACREF_ENVCD OPERON REPRESSOR-RELATED"/>
    <property type="match status" value="1"/>
</dbReference>
<dbReference type="STRING" id="341036.SAMN05660649_01177"/>
<organism evidence="4 5">
    <name type="scientific">Desulfotruncus arcticus DSM 17038</name>
    <dbReference type="NCBI Taxonomy" id="1121424"/>
    <lineage>
        <taxon>Bacteria</taxon>
        <taxon>Bacillati</taxon>
        <taxon>Bacillota</taxon>
        <taxon>Clostridia</taxon>
        <taxon>Eubacteriales</taxon>
        <taxon>Desulfallaceae</taxon>
        <taxon>Desulfotruncus</taxon>
    </lineage>
</organism>
<dbReference type="InterPro" id="IPR009057">
    <property type="entry name" value="Homeodomain-like_sf"/>
</dbReference>
<dbReference type="SUPFAM" id="SSF48498">
    <property type="entry name" value="Tetracyclin repressor-like, C-terminal domain"/>
    <property type="match status" value="1"/>
</dbReference>
<dbReference type="InterPro" id="IPR036271">
    <property type="entry name" value="Tet_transcr_reg_TetR-rel_C_sf"/>
</dbReference>
<dbReference type="PANTHER" id="PTHR43479">
    <property type="entry name" value="ACREF/ENVCD OPERON REPRESSOR-RELATED"/>
    <property type="match status" value="1"/>
</dbReference>
<dbReference type="AlphaFoldDB" id="A0A1I2QIB3"/>
<dbReference type="Gene3D" id="1.10.357.10">
    <property type="entry name" value="Tetracycline Repressor, domain 2"/>
    <property type="match status" value="1"/>
</dbReference>
<reference evidence="5" key="1">
    <citation type="submission" date="2016-10" db="EMBL/GenBank/DDBJ databases">
        <authorList>
            <person name="Varghese N."/>
            <person name="Submissions S."/>
        </authorList>
    </citation>
    <scope>NUCLEOTIDE SEQUENCE [LARGE SCALE GENOMIC DNA]</scope>
    <source>
        <strain evidence="5">DSM 17038</strain>
    </source>
</reference>
<dbReference type="SUPFAM" id="SSF46689">
    <property type="entry name" value="Homeodomain-like"/>
    <property type="match status" value="1"/>
</dbReference>
<protein>
    <submittedName>
        <fullName evidence="4">Transcriptional regulator, TetR family</fullName>
    </submittedName>
</protein>
<dbReference type="PROSITE" id="PS50977">
    <property type="entry name" value="HTH_TETR_2"/>
    <property type="match status" value="1"/>
</dbReference>
<gene>
    <name evidence="4" type="ORF">SAMN05660649_01177</name>
</gene>
<evidence type="ECO:0000256" key="1">
    <source>
        <dbReference type="ARBA" id="ARBA00023125"/>
    </source>
</evidence>
<keyword evidence="1 2" id="KW-0238">DNA-binding</keyword>
<feature type="DNA-binding region" description="H-T-H motif" evidence="2">
    <location>
        <begin position="37"/>
        <end position="56"/>
    </location>
</feature>
<dbReference type="Proteomes" id="UP000199337">
    <property type="component" value="Unassembled WGS sequence"/>
</dbReference>